<dbReference type="InterPro" id="IPR004046">
    <property type="entry name" value="GST_C"/>
</dbReference>
<comment type="caution">
    <text evidence="3">The sequence shown here is derived from an EMBL/GenBank/DDBJ whole genome shotgun (WGS) entry which is preliminary data.</text>
</comment>
<dbReference type="GO" id="GO:0016853">
    <property type="term" value="F:isomerase activity"/>
    <property type="evidence" value="ECO:0007669"/>
    <property type="project" value="UniProtKB-KW"/>
</dbReference>
<dbReference type="InterPro" id="IPR036282">
    <property type="entry name" value="Glutathione-S-Trfase_C_sf"/>
</dbReference>
<evidence type="ECO:0000313" key="3">
    <source>
        <dbReference type="EMBL" id="CAK9100056.1"/>
    </source>
</evidence>
<sequence length="490" mass="54116">MDPRPERRPSRRRGPMPVNSRWLRRIFPLTEDVEESMQALKLVSEAGLNESKPIDASSAEGGEGGTEGGPRSWQKLQVSWAKLLKQAHRKCAGAVMTELGPVKLEPIYPDVQVQEEFLSAQKKYQGVTTYTYHGTKQGNIRSIAHQGLLLPGVGGHTVKNGSTHGLGVYTARLGSAGLSKAFCDSDQMFLCGVCDPSLPVEEMDAMWEPSSTMVQTHFPRRPVVPRGGRATTRHALRQSCDEVIHVGDAVVSFKQNLVVPLFLISGNGSEMERAGSFRLVLKHHAWISEEEDVEWAPPQQVATRQLALPESGKLVKFGHCGSGRTVWLVQDPWSSANPKERSLKRRRLARERDRMLKWARDHKRTLRRARAMEIAEIVNSGMQPLQNRPMLGSIRVANVDGQETDGQGFARAAILRGLKACERLVAASGGTFAVGDTVSIADLCLVPQLQNARRFELDLTPFPHLMALDERLAQLPAFQAARPEAQPDAS</sequence>
<keyword evidence="3" id="KW-0413">Isomerase</keyword>
<name>A0ABP0RLF7_9DINO</name>
<dbReference type="PROSITE" id="PS50405">
    <property type="entry name" value="GST_CTER"/>
    <property type="match status" value="1"/>
</dbReference>
<evidence type="ECO:0000256" key="1">
    <source>
        <dbReference type="SAM" id="MobiDB-lite"/>
    </source>
</evidence>
<dbReference type="PANTHER" id="PTHR42673">
    <property type="entry name" value="MALEYLACETOACETATE ISOMERASE"/>
    <property type="match status" value="1"/>
</dbReference>
<dbReference type="SUPFAM" id="SSF47616">
    <property type="entry name" value="GST C-terminal domain-like"/>
    <property type="match status" value="1"/>
</dbReference>
<dbReference type="Gene3D" id="1.20.1050.10">
    <property type="match status" value="1"/>
</dbReference>
<organism evidence="3 4">
    <name type="scientific">Durusdinium trenchii</name>
    <dbReference type="NCBI Taxonomy" id="1381693"/>
    <lineage>
        <taxon>Eukaryota</taxon>
        <taxon>Sar</taxon>
        <taxon>Alveolata</taxon>
        <taxon>Dinophyceae</taxon>
        <taxon>Suessiales</taxon>
        <taxon>Symbiodiniaceae</taxon>
        <taxon>Durusdinium</taxon>
    </lineage>
</organism>
<proteinExistence type="predicted"/>
<feature type="region of interest" description="Disordered" evidence="1">
    <location>
        <begin position="51"/>
        <end position="72"/>
    </location>
</feature>
<evidence type="ECO:0000313" key="4">
    <source>
        <dbReference type="Proteomes" id="UP001642464"/>
    </source>
</evidence>
<dbReference type="Proteomes" id="UP001642464">
    <property type="component" value="Unassembled WGS sequence"/>
</dbReference>
<dbReference type="EMBL" id="CAXAMM010041573">
    <property type="protein sequence ID" value="CAK9100056.1"/>
    <property type="molecule type" value="Genomic_DNA"/>
</dbReference>
<dbReference type="PANTHER" id="PTHR42673:SF4">
    <property type="entry name" value="MALEYLACETOACETATE ISOMERASE"/>
    <property type="match status" value="1"/>
</dbReference>
<dbReference type="Gene3D" id="3.90.228.10">
    <property type="match status" value="1"/>
</dbReference>
<protein>
    <submittedName>
        <fullName evidence="3">Probable maleylacetoacetate isomerase 2 (MAAI 2) (Glutathione S-transferase zeta 2)</fullName>
    </submittedName>
</protein>
<dbReference type="InterPro" id="IPR034330">
    <property type="entry name" value="GST_Zeta_C"/>
</dbReference>
<dbReference type="InterPro" id="IPR010987">
    <property type="entry name" value="Glutathione-S-Trfase_C-like"/>
</dbReference>
<accession>A0ABP0RLF7</accession>
<feature type="domain" description="GST C-terminal" evidence="2">
    <location>
        <begin position="364"/>
        <end position="490"/>
    </location>
</feature>
<evidence type="ECO:0000259" key="2">
    <source>
        <dbReference type="PROSITE" id="PS50405"/>
    </source>
</evidence>
<dbReference type="CDD" id="cd03191">
    <property type="entry name" value="GST_C_Zeta"/>
    <property type="match status" value="1"/>
</dbReference>
<dbReference type="SUPFAM" id="SSF56399">
    <property type="entry name" value="ADP-ribosylation"/>
    <property type="match status" value="1"/>
</dbReference>
<dbReference type="Pfam" id="PF14497">
    <property type="entry name" value="GST_C_3"/>
    <property type="match status" value="1"/>
</dbReference>
<reference evidence="3 4" key="1">
    <citation type="submission" date="2024-02" db="EMBL/GenBank/DDBJ databases">
        <authorList>
            <person name="Chen Y."/>
            <person name="Shah S."/>
            <person name="Dougan E. K."/>
            <person name="Thang M."/>
            <person name="Chan C."/>
        </authorList>
    </citation>
    <scope>NUCLEOTIDE SEQUENCE [LARGE SCALE GENOMIC DNA]</scope>
</reference>
<gene>
    <name evidence="3" type="ORF">SCF082_LOCUS46843</name>
</gene>
<keyword evidence="4" id="KW-1185">Reference proteome</keyword>